<organism evidence="1 2">
    <name type="scientific">Nostoc punctiforme FACHB-252</name>
    <dbReference type="NCBI Taxonomy" id="1357509"/>
    <lineage>
        <taxon>Bacteria</taxon>
        <taxon>Bacillati</taxon>
        <taxon>Cyanobacteriota</taxon>
        <taxon>Cyanophyceae</taxon>
        <taxon>Nostocales</taxon>
        <taxon>Nostocaceae</taxon>
        <taxon>Nostoc</taxon>
    </lineage>
</organism>
<evidence type="ECO:0000313" key="1">
    <source>
        <dbReference type="EMBL" id="MBD2611673.1"/>
    </source>
</evidence>
<sequence length="274" mass="32335">MQPNPSKILQLFAELQDRLYDGDTVKKAISQICRHTKDQSIIKTCQVIAEILEIDFDSHFDKVNTDWHFQAVHRLQKHHSWVIEKYQEIQKCVNDYNLKWSDPLLKIIDTQLARLSQLIILLDREPDICDNKGNVIRPNDLVVYLCKDDKDRDYEHYGVVRASPNGYRIAHFFTGETVKLESKLVRVGIGYIHLAHYTPDWLFKERPEKENPQQASDIQIEERIQNSREKILSAKDNLWNLLSYNCEHWAREMVYGEAFATQCQEIRTRNKSHN</sequence>
<proteinExistence type="predicted"/>
<name>A0ABR8H7E9_NOSPU</name>
<comment type="caution">
    <text evidence="1">The sequence shown here is derived from an EMBL/GenBank/DDBJ whole genome shotgun (WGS) entry which is preliminary data.</text>
</comment>
<dbReference type="Proteomes" id="UP000606396">
    <property type="component" value="Unassembled WGS sequence"/>
</dbReference>
<reference evidence="1 2" key="1">
    <citation type="journal article" date="2020" name="ISME J.">
        <title>Comparative genomics reveals insights into cyanobacterial evolution and habitat adaptation.</title>
        <authorList>
            <person name="Chen M.Y."/>
            <person name="Teng W.K."/>
            <person name="Zhao L."/>
            <person name="Hu C.X."/>
            <person name="Zhou Y.K."/>
            <person name="Han B.P."/>
            <person name="Song L.R."/>
            <person name="Shu W.S."/>
        </authorList>
    </citation>
    <scope>NUCLEOTIDE SEQUENCE [LARGE SCALE GENOMIC DNA]</scope>
    <source>
        <strain evidence="1 2">FACHB-252</strain>
    </source>
</reference>
<protein>
    <recommendedName>
        <fullName evidence="3">LRAT domain-containing protein</fullName>
    </recommendedName>
</protein>
<accession>A0ABR8H7E9</accession>
<keyword evidence="2" id="KW-1185">Reference proteome</keyword>
<evidence type="ECO:0008006" key="3">
    <source>
        <dbReference type="Google" id="ProtNLM"/>
    </source>
</evidence>
<evidence type="ECO:0000313" key="2">
    <source>
        <dbReference type="Proteomes" id="UP000606396"/>
    </source>
</evidence>
<dbReference type="RefSeq" id="WP_190949350.1">
    <property type="nucleotide sequence ID" value="NZ_JACJTC010000006.1"/>
</dbReference>
<dbReference type="Gene3D" id="3.90.1720.10">
    <property type="entry name" value="endopeptidase domain like (from Nostoc punctiforme)"/>
    <property type="match status" value="1"/>
</dbReference>
<dbReference type="EMBL" id="JACJTC010000006">
    <property type="protein sequence ID" value="MBD2611673.1"/>
    <property type="molecule type" value="Genomic_DNA"/>
</dbReference>
<gene>
    <name evidence="1" type="ORF">H6G94_10365</name>
</gene>